<dbReference type="Pfam" id="PF08281">
    <property type="entry name" value="Sigma70_r4_2"/>
    <property type="match status" value="1"/>
</dbReference>
<reference evidence="7 8" key="1">
    <citation type="submission" date="2019-06" db="EMBL/GenBank/DDBJ databases">
        <title>Genome sequence of Janthinobacterium lividum UCD_MED1.</title>
        <authorList>
            <person name="De Leon M.E."/>
            <person name="Jospin G."/>
        </authorList>
    </citation>
    <scope>NUCLEOTIDE SEQUENCE [LARGE SCALE GENOMIC DNA]</scope>
    <source>
        <strain evidence="7 8">UCD_MED1</strain>
    </source>
</reference>
<accession>A0A5C4NK76</accession>
<dbReference type="PANTHER" id="PTHR43133:SF63">
    <property type="entry name" value="RNA POLYMERASE SIGMA FACTOR FECI-RELATED"/>
    <property type="match status" value="1"/>
</dbReference>
<dbReference type="GO" id="GO:0006352">
    <property type="term" value="P:DNA-templated transcription initiation"/>
    <property type="evidence" value="ECO:0007669"/>
    <property type="project" value="InterPro"/>
</dbReference>
<keyword evidence="2" id="KW-0805">Transcription regulation</keyword>
<feature type="domain" description="RNA polymerase sigma factor 70 region 4 type 2" evidence="6">
    <location>
        <begin position="113"/>
        <end position="165"/>
    </location>
</feature>
<dbReference type="CDD" id="cd06171">
    <property type="entry name" value="Sigma70_r4"/>
    <property type="match status" value="1"/>
</dbReference>
<dbReference type="GO" id="GO:0016987">
    <property type="term" value="F:sigma factor activity"/>
    <property type="evidence" value="ECO:0007669"/>
    <property type="project" value="UniProtKB-KW"/>
</dbReference>
<dbReference type="InterPro" id="IPR036388">
    <property type="entry name" value="WH-like_DNA-bd_sf"/>
</dbReference>
<keyword evidence="3" id="KW-0731">Sigma factor</keyword>
<dbReference type="Proteomes" id="UP000305681">
    <property type="component" value="Unassembled WGS sequence"/>
</dbReference>
<evidence type="ECO:0000256" key="3">
    <source>
        <dbReference type="ARBA" id="ARBA00023082"/>
    </source>
</evidence>
<dbReference type="InterPro" id="IPR013325">
    <property type="entry name" value="RNA_pol_sigma_r2"/>
</dbReference>
<keyword evidence="4" id="KW-0804">Transcription</keyword>
<dbReference type="Pfam" id="PF04542">
    <property type="entry name" value="Sigma70_r2"/>
    <property type="match status" value="1"/>
</dbReference>
<comment type="caution">
    <text evidence="7">The sequence shown here is derived from an EMBL/GenBank/DDBJ whole genome shotgun (WGS) entry which is preliminary data.</text>
</comment>
<proteinExistence type="inferred from homology"/>
<comment type="similarity">
    <text evidence="1">Belongs to the sigma-70 factor family. ECF subfamily.</text>
</comment>
<organism evidence="7 8">
    <name type="scientific">Janthinobacterium lividum</name>
    <dbReference type="NCBI Taxonomy" id="29581"/>
    <lineage>
        <taxon>Bacteria</taxon>
        <taxon>Pseudomonadati</taxon>
        <taxon>Pseudomonadota</taxon>
        <taxon>Betaproteobacteria</taxon>
        <taxon>Burkholderiales</taxon>
        <taxon>Oxalobacteraceae</taxon>
        <taxon>Janthinobacterium</taxon>
    </lineage>
</organism>
<sequence>MSALPFPSNDATLAASLFTGHQGWLLQRLLLRLRNRAEAEDVTSETFVRVLHAGRLAAIREPRAYLTTVAKSVLLQQWRRRDIEQAYIDTLALLPDAVQPSPEERAVLLEALERLSRALDTLSVKARSAFLMSQLDGLTYAQIALELGVSASMVRQYMAQGLRCCLAAVEPA</sequence>
<dbReference type="EMBL" id="VDGE01000009">
    <property type="protein sequence ID" value="TNC75144.1"/>
    <property type="molecule type" value="Genomic_DNA"/>
</dbReference>
<evidence type="ECO:0000313" key="7">
    <source>
        <dbReference type="EMBL" id="TNC75144.1"/>
    </source>
</evidence>
<dbReference type="NCBIfam" id="NF008889">
    <property type="entry name" value="PRK11924.1-1"/>
    <property type="match status" value="1"/>
</dbReference>
<dbReference type="SUPFAM" id="SSF88946">
    <property type="entry name" value="Sigma2 domain of RNA polymerase sigma factors"/>
    <property type="match status" value="1"/>
</dbReference>
<name>A0A5C4NK76_9BURK</name>
<dbReference type="InterPro" id="IPR013249">
    <property type="entry name" value="RNA_pol_sigma70_r4_t2"/>
</dbReference>
<dbReference type="AlphaFoldDB" id="A0A5C4NK76"/>
<dbReference type="InterPro" id="IPR014284">
    <property type="entry name" value="RNA_pol_sigma-70_dom"/>
</dbReference>
<feature type="domain" description="RNA polymerase sigma-70 region 2" evidence="5">
    <location>
        <begin position="17"/>
        <end position="82"/>
    </location>
</feature>
<evidence type="ECO:0000256" key="2">
    <source>
        <dbReference type="ARBA" id="ARBA00023015"/>
    </source>
</evidence>
<dbReference type="InterPro" id="IPR013324">
    <property type="entry name" value="RNA_pol_sigma_r3/r4-like"/>
</dbReference>
<evidence type="ECO:0000256" key="4">
    <source>
        <dbReference type="ARBA" id="ARBA00023163"/>
    </source>
</evidence>
<evidence type="ECO:0000256" key="1">
    <source>
        <dbReference type="ARBA" id="ARBA00010641"/>
    </source>
</evidence>
<dbReference type="PANTHER" id="PTHR43133">
    <property type="entry name" value="RNA POLYMERASE ECF-TYPE SIGMA FACTO"/>
    <property type="match status" value="1"/>
</dbReference>
<dbReference type="InterPro" id="IPR007627">
    <property type="entry name" value="RNA_pol_sigma70_r2"/>
</dbReference>
<dbReference type="RefSeq" id="WP_139091889.1">
    <property type="nucleotide sequence ID" value="NZ_VDGE01000009.1"/>
</dbReference>
<evidence type="ECO:0000313" key="8">
    <source>
        <dbReference type="Proteomes" id="UP000305681"/>
    </source>
</evidence>
<evidence type="ECO:0000259" key="6">
    <source>
        <dbReference type="Pfam" id="PF08281"/>
    </source>
</evidence>
<dbReference type="NCBIfam" id="TIGR02937">
    <property type="entry name" value="sigma70-ECF"/>
    <property type="match status" value="1"/>
</dbReference>
<dbReference type="SUPFAM" id="SSF88659">
    <property type="entry name" value="Sigma3 and sigma4 domains of RNA polymerase sigma factors"/>
    <property type="match status" value="1"/>
</dbReference>
<dbReference type="InterPro" id="IPR039425">
    <property type="entry name" value="RNA_pol_sigma-70-like"/>
</dbReference>
<dbReference type="Gene3D" id="1.10.1740.10">
    <property type="match status" value="1"/>
</dbReference>
<evidence type="ECO:0000259" key="5">
    <source>
        <dbReference type="Pfam" id="PF04542"/>
    </source>
</evidence>
<dbReference type="Gene3D" id="1.10.10.10">
    <property type="entry name" value="Winged helix-like DNA-binding domain superfamily/Winged helix DNA-binding domain"/>
    <property type="match status" value="1"/>
</dbReference>
<protein>
    <submittedName>
        <fullName evidence="7">Sigma-70 family RNA polymerase sigma factor</fullName>
    </submittedName>
</protein>
<gene>
    <name evidence="7" type="ORF">FHI69_20995</name>
</gene>
<dbReference type="GO" id="GO:0003677">
    <property type="term" value="F:DNA binding"/>
    <property type="evidence" value="ECO:0007669"/>
    <property type="project" value="InterPro"/>
</dbReference>